<dbReference type="GO" id="GO:0005737">
    <property type="term" value="C:cytoplasm"/>
    <property type="evidence" value="ECO:0007669"/>
    <property type="project" value="InterPro"/>
</dbReference>
<dbReference type="InterPro" id="IPR014710">
    <property type="entry name" value="RmlC-like_jellyroll"/>
</dbReference>
<reference evidence="8 9" key="1">
    <citation type="journal article" date="2015" name="Genome Announc.">
        <title>Expanding the biotechnology potential of lactobacilli through comparative genomics of 213 strains and associated genera.</title>
        <authorList>
            <person name="Sun Z."/>
            <person name="Harris H.M."/>
            <person name="McCann A."/>
            <person name="Guo C."/>
            <person name="Argimon S."/>
            <person name="Zhang W."/>
            <person name="Yang X."/>
            <person name="Jeffery I.B."/>
            <person name="Cooney J.C."/>
            <person name="Kagawa T.F."/>
            <person name="Liu W."/>
            <person name="Song Y."/>
            <person name="Salvetti E."/>
            <person name="Wrobel A."/>
            <person name="Rasinkangas P."/>
            <person name="Parkhill J."/>
            <person name="Rea M.C."/>
            <person name="O'Sullivan O."/>
            <person name="Ritari J."/>
            <person name="Douillard F.P."/>
            <person name="Paul Ross R."/>
            <person name="Yang R."/>
            <person name="Briner A.E."/>
            <person name="Felis G.E."/>
            <person name="de Vos W.M."/>
            <person name="Barrangou R."/>
            <person name="Klaenhammer T.R."/>
            <person name="Caufield P.W."/>
            <person name="Cui Y."/>
            <person name="Zhang H."/>
            <person name="O'Toole P.W."/>
        </authorList>
    </citation>
    <scope>NUCLEOTIDE SEQUENCE [LARGE SCALE GENOMIC DNA]</scope>
    <source>
        <strain evidence="8 9">DSM 24716</strain>
    </source>
</reference>
<evidence type="ECO:0000313" key="8">
    <source>
        <dbReference type="EMBL" id="KRO00870.1"/>
    </source>
</evidence>
<dbReference type="GO" id="GO:0006096">
    <property type="term" value="P:glycolytic process"/>
    <property type="evidence" value="ECO:0007669"/>
    <property type="project" value="UniProtKB-UniPathway"/>
</dbReference>
<organism evidence="8 9">
    <name type="scientific">Companilactobacillus kimchiensis</name>
    <dbReference type="NCBI Taxonomy" id="993692"/>
    <lineage>
        <taxon>Bacteria</taxon>
        <taxon>Bacillati</taxon>
        <taxon>Bacillota</taxon>
        <taxon>Bacilli</taxon>
        <taxon>Lactobacillales</taxon>
        <taxon>Lactobacillaceae</taxon>
        <taxon>Companilactobacillus</taxon>
    </lineage>
</organism>
<evidence type="ECO:0000256" key="4">
    <source>
        <dbReference type="ARBA" id="ARBA00022432"/>
    </source>
</evidence>
<keyword evidence="4" id="KW-0312">Gluconeogenesis</keyword>
<dbReference type="UniPathway" id="UPA00109">
    <property type="reaction ID" value="UER00181"/>
</dbReference>
<protein>
    <recommendedName>
        <fullName evidence="3">glucose-6-phosphate isomerase</fullName>
        <ecNumber evidence="3">5.3.1.9</ecNumber>
    </recommendedName>
</protein>
<dbReference type="Pfam" id="PF06560">
    <property type="entry name" value="GPI"/>
    <property type="match status" value="1"/>
</dbReference>
<dbReference type="PATRIC" id="fig|993692.3.peg.192"/>
<name>A0A0R2LH06_9LACO</name>
<keyword evidence="5" id="KW-0324">Glycolysis</keyword>
<dbReference type="Gene3D" id="2.60.120.10">
    <property type="entry name" value="Jelly Rolls"/>
    <property type="match status" value="1"/>
</dbReference>
<accession>A0A0R2LH06</accession>
<gene>
    <name evidence="8" type="ORF">IV57_GL000191</name>
</gene>
<evidence type="ECO:0000256" key="2">
    <source>
        <dbReference type="ARBA" id="ARBA00006542"/>
    </source>
</evidence>
<proteinExistence type="inferred from homology"/>
<dbReference type="InterPro" id="IPR011051">
    <property type="entry name" value="RmlC_Cupin_sf"/>
</dbReference>
<dbReference type="GO" id="GO:0006094">
    <property type="term" value="P:gluconeogenesis"/>
    <property type="evidence" value="ECO:0007669"/>
    <property type="project" value="UniProtKB-KW"/>
</dbReference>
<comment type="similarity">
    <text evidence="2">Belongs to the archaeal-type GPI family.</text>
</comment>
<comment type="caution">
    <text evidence="8">The sequence shown here is derived from an EMBL/GenBank/DDBJ whole genome shotgun (WGS) entry which is preliminary data.</text>
</comment>
<evidence type="ECO:0000313" key="9">
    <source>
        <dbReference type="Proteomes" id="UP000051006"/>
    </source>
</evidence>
<evidence type="ECO:0000256" key="1">
    <source>
        <dbReference type="ARBA" id="ARBA00004926"/>
    </source>
</evidence>
<dbReference type="STRING" id="993692.IV57_GL000191"/>
<dbReference type="InterPro" id="IPR010551">
    <property type="entry name" value="G6P_isomerase_prok"/>
</dbReference>
<evidence type="ECO:0000256" key="3">
    <source>
        <dbReference type="ARBA" id="ARBA00011952"/>
    </source>
</evidence>
<evidence type="ECO:0000256" key="5">
    <source>
        <dbReference type="ARBA" id="ARBA00023152"/>
    </source>
</evidence>
<dbReference type="EC" id="5.3.1.9" evidence="3"/>
<evidence type="ECO:0000259" key="7">
    <source>
        <dbReference type="Pfam" id="PF06560"/>
    </source>
</evidence>
<dbReference type="SUPFAM" id="SSF51182">
    <property type="entry name" value="RmlC-like cupins"/>
    <property type="match status" value="1"/>
</dbReference>
<keyword evidence="9" id="KW-1185">Reference proteome</keyword>
<dbReference type="GO" id="GO:0004347">
    <property type="term" value="F:glucose-6-phosphate isomerase activity"/>
    <property type="evidence" value="ECO:0007669"/>
    <property type="project" value="UniProtKB-EC"/>
</dbReference>
<dbReference type="Proteomes" id="UP000051006">
    <property type="component" value="Unassembled WGS sequence"/>
</dbReference>
<comment type="catalytic activity">
    <reaction evidence="6">
        <text>alpha-D-glucose 6-phosphate = beta-D-fructose 6-phosphate</text>
        <dbReference type="Rhea" id="RHEA:11816"/>
        <dbReference type="ChEBI" id="CHEBI:57634"/>
        <dbReference type="ChEBI" id="CHEBI:58225"/>
        <dbReference type="EC" id="5.3.1.9"/>
    </reaction>
</comment>
<dbReference type="EMBL" id="JQCF01000001">
    <property type="protein sequence ID" value="KRO00870.1"/>
    <property type="molecule type" value="Genomic_DNA"/>
</dbReference>
<evidence type="ECO:0000256" key="6">
    <source>
        <dbReference type="ARBA" id="ARBA00029321"/>
    </source>
</evidence>
<sequence length="188" mass="20824">MVKMKEIKANSRLNIDGTLVGDTKQGETLVKDISSFLMDSNISDSEASKVAYGVRVSKNAVSEGQQGGLFFGVSTLNAGSINNEYYFTRGHYHEKLDTGEYYWGISGEGLLLLHYPDDTETITRVSPGSVLYIPGKVAHRLINIGKSKLAVGAVWQSISGHAYSQTNLFRMHILVDDIKDYRVIEEEK</sequence>
<comment type="pathway">
    <text evidence="1">Carbohydrate degradation; glycolysis; D-glyceraldehyde 3-phosphate and glycerone phosphate from D-glucose: step 2/4.</text>
</comment>
<feature type="domain" description="Glucose-6-phosphate isomerase prokaryote" evidence="7">
    <location>
        <begin position="42"/>
        <end position="164"/>
    </location>
</feature>
<dbReference type="AlphaFoldDB" id="A0A0R2LH06"/>
<dbReference type="CDD" id="cd02218">
    <property type="entry name" value="cupin_PGI"/>
    <property type="match status" value="1"/>
</dbReference>